<keyword evidence="2" id="KW-1185">Reference proteome</keyword>
<gene>
    <name evidence="1" type="ORF">EPA93_35520</name>
</gene>
<dbReference type="AlphaFoldDB" id="A0A4P6K0Q8"/>
<dbReference type="KEGG" id="kbs:EPA93_35520"/>
<evidence type="ECO:0008006" key="3">
    <source>
        <dbReference type="Google" id="ProtNLM"/>
    </source>
</evidence>
<name>A0A4P6K0Q8_KTERU</name>
<organism evidence="1 2">
    <name type="scientific">Ktedonosporobacter rubrisoli</name>
    <dbReference type="NCBI Taxonomy" id="2509675"/>
    <lineage>
        <taxon>Bacteria</taxon>
        <taxon>Bacillati</taxon>
        <taxon>Chloroflexota</taxon>
        <taxon>Ktedonobacteria</taxon>
        <taxon>Ktedonobacterales</taxon>
        <taxon>Ktedonosporobacteraceae</taxon>
        <taxon>Ktedonosporobacter</taxon>
    </lineage>
</organism>
<accession>A0A4P6K0Q8</accession>
<protein>
    <recommendedName>
        <fullName evidence="3">Transposase</fullName>
    </recommendedName>
</protein>
<reference evidence="1 2" key="1">
    <citation type="submission" date="2019-01" db="EMBL/GenBank/DDBJ databases">
        <title>Ktedonosporobacter rubrisoli SCAWS-G2.</title>
        <authorList>
            <person name="Huang Y."/>
            <person name="Yan B."/>
        </authorList>
    </citation>
    <scope>NUCLEOTIDE SEQUENCE [LARGE SCALE GENOMIC DNA]</scope>
    <source>
        <strain evidence="1 2">SCAWS-G2</strain>
    </source>
</reference>
<dbReference type="EMBL" id="CP035758">
    <property type="protein sequence ID" value="QBD80996.1"/>
    <property type="molecule type" value="Genomic_DNA"/>
</dbReference>
<dbReference type="OrthoDB" id="490310at2"/>
<evidence type="ECO:0000313" key="1">
    <source>
        <dbReference type="EMBL" id="QBD80996.1"/>
    </source>
</evidence>
<proteinExistence type="predicted"/>
<sequence length="132" mass="14983">MIALVGFLWYRRHQSLPEIHHSLHERGLSIGERTVLNLLARYEELVAIHITDRERRQPLVQKQGSLILAVDGLKPDVGHEVLWMVRDCVSSELLLSAPGLKLYERLFLIAASLERVAEIGGCHLPSTNWRGC</sequence>
<evidence type="ECO:0000313" key="2">
    <source>
        <dbReference type="Proteomes" id="UP000290365"/>
    </source>
</evidence>
<dbReference type="Proteomes" id="UP000290365">
    <property type="component" value="Chromosome"/>
</dbReference>